<dbReference type="EMBL" id="JARHUD010000007">
    <property type="protein sequence ID" value="MDF2096846.1"/>
    <property type="molecule type" value="Genomic_DNA"/>
</dbReference>
<evidence type="ECO:0000259" key="10">
    <source>
        <dbReference type="Pfam" id="PF04290"/>
    </source>
</evidence>
<dbReference type="InterPro" id="IPR007387">
    <property type="entry name" value="TRAP_DctQ"/>
</dbReference>
<feature type="transmembrane region" description="Helical" evidence="9">
    <location>
        <begin position="132"/>
        <end position="153"/>
    </location>
</feature>
<evidence type="ECO:0000256" key="9">
    <source>
        <dbReference type="RuleBase" id="RU369079"/>
    </source>
</evidence>
<evidence type="ECO:0000256" key="8">
    <source>
        <dbReference type="ARBA" id="ARBA00038436"/>
    </source>
</evidence>
<gene>
    <name evidence="11" type="ORF">P2G67_12760</name>
</gene>
<evidence type="ECO:0000256" key="3">
    <source>
        <dbReference type="ARBA" id="ARBA00022475"/>
    </source>
</evidence>
<evidence type="ECO:0000313" key="12">
    <source>
        <dbReference type="Proteomes" id="UP001215503"/>
    </source>
</evidence>
<evidence type="ECO:0000256" key="1">
    <source>
        <dbReference type="ARBA" id="ARBA00004429"/>
    </source>
</evidence>
<evidence type="ECO:0000256" key="7">
    <source>
        <dbReference type="ARBA" id="ARBA00023136"/>
    </source>
</evidence>
<keyword evidence="2 9" id="KW-0813">Transport</keyword>
<sequence length="175" mass="19116">MIIDLLLRVERLTTRLAHNIAALLLAIAVTLAFYQVLTRFVLGLPSTWSEVMARSLMIWGVYLGIAAAFRQGSMIAVDLVHRFVQGRTALVMHGLITLVCLVFLSVLGWYGIAMAERVQNQNLAGIEISIAWFYAALPVGAGFSMLALIARFGEMLRDGVPARIDDMHEEAGGAA</sequence>
<feature type="transmembrane region" description="Helical" evidence="9">
    <location>
        <begin position="89"/>
        <end position="112"/>
    </location>
</feature>
<evidence type="ECO:0000256" key="5">
    <source>
        <dbReference type="ARBA" id="ARBA00022692"/>
    </source>
</evidence>
<evidence type="ECO:0000256" key="2">
    <source>
        <dbReference type="ARBA" id="ARBA00022448"/>
    </source>
</evidence>
<accession>A0ABT5YPE9</accession>
<reference evidence="11 12" key="1">
    <citation type="submission" date="2023-03" db="EMBL/GenBank/DDBJ databases">
        <title>Fodinicurvata sp. CAU 1616 isolated from sea sendiment.</title>
        <authorList>
            <person name="Kim W."/>
        </authorList>
    </citation>
    <scope>NUCLEOTIDE SEQUENCE [LARGE SCALE GENOMIC DNA]</scope>
    <source>
        <strain evidence="11 12">CAU 1616</strain>
    </source>
</reference>
<dbReference type="PANTHER" id="PTHR35011">
    <property type="entry name" value="2,3-DIKETO-L-GULONATE TRAP TRANSPORTER SMALL PERMEASE PROTEIN YIAM"/>
    <property type="match status" value="1"/>
</dbReference>
<keyword evidence="4 9" id="KW-0997">Cell inner membrane</keyword>
<dbReference type="RefSeq" id="WP_275823603.1">
    <property type="nucleotide sequence ID" value="NZ_JARHUD010000007.1"/>
</dbReference>
<evidence type="ECO:0000313" key="11">
    <source>
        <dbReference type="EMBL" id="MDF2096846.1"/>
    </source>
</evidence>
<dbReference type="Proteomes" id="UP001215503">
    <property type="component" value="Unassembled WGS sequence"/>
</dbReference>
<evidence type="ECO:0000256" key="6">
    <source>
        <dbReference type="ARBA" id="ARBA00022989"/>
    </source>
</evidence>
<keyword evidence="3" id="KW-1003">Cell membrane</keyword>
<feature type="transmembrane region" description="Helical" evidence="9">
    <location>
        <begin position="20"/>
        <end position="37"/>
    </location>
</feature>
<comment type="similarity">
    <text evidence="8 9">Belongs to the TRAP transporter small permease family.</text>
</comment>
<dbReference type="InterPro" id="IPR055348">
    <property type="entry name" value="DctQ"/>
</dbReference>
<protein>
    <recommendedName>
        <fullName evidence="9">TRAP transporter small permease protein</fullName>
    </recommendedName>
</protein>
<keyword evidence="5 9" id="KW-0812">Transmembrane</keyword>
<organism evidence="11 12">
    <name type="scientific">Aquibaculum arenosum</name>
    <dbReference type="NCBI Taxonomy" id="3032591"/>
    <lineage>
        <taxon>Bacteria</taxon>
        <taxon>Pseudomonadati</taxon>
        <taxon>Pseudomonadota</taxon>
        <taxon>Alphaproteobacteria</taxon>
        <taxon>Rhodospirillales</taxon>
        <taxon>Rhodovibrionaceae</taxon>
        <taxon>Aquibaculum</taxon>
    </lineage>
</organism>
<comment type="subunit">
    <text evidence="9">The complex comprises the extracytoplasmic solute receptor protein and the two transmembrane proteins.</text>
</comment>
<keyword evidence="7 9" id="KW-0472">Membrane</keyword>
<dbReference type="PANTHER" id="PTHR35011:SF2">
    <property type="entry name" value="2,3-DIKETO-L-GULONATE TRAP TRANSPORTER SMALL PERMEASE PROTEIN YIAM"/>
    <property type="match status" value="1"/>
</dbReference>
<feature type="domain" description="Tripartite ATP-independent periplasmic transporters DctQ component" evidence="10">
    <location>
        <begin position="30"/>
        <end position="157"/>
    </location>
</feature>
<comment type="subcellular location">
    <subcellularLocation>
        <location evidence="1 9">Cell inner membrane</location>
        <topology evidence="1 9">Multi-pass membrane protein</topology>
    </subcellularLocation>
</comment>
<feature type="transmembrane region" description="Helical" evidence="9">
    <location>
        <begin position="57"/>
        <end position="77"/>
    </location>
</feature>
<evidence type="ECO:0000256" key="4">
    <source>
        <dbReference type="ARBA" id="ARBA00022519"/>
    </source>
</evidence>
<comment type="caution">
    <text evidence="11">The sequence shown here is derived from an EMBL/GenBank/DDBJ whole genome shotgun (WGS) entry which is preliminary data.</text>
</comment>
<keyword evidence="6 9" id="KW-1133">Transmembrane helix</keyword>
<dbReference type="Pfam" id="PF04290">
    <property type="entry name" value="DctQ"/>
    <property type="match status" value="1"/>
</dbReference>
<name>A0ABT5YPE9_9PROT</name>
<comment type="function">
    <text evidence="9">Part of the tripartite ATP-independent periplasmic (TRAP) transport system.</text>
</comment>
<proteinExistence type="inferred from homology"/>
<keyword evidence="12" id="KW-1185">Reference proteome</keyword>